<dbReference type="Proteomes" id="UP000811255">
    <property type="component" value="Unassembled WGS sequence"/>
</dbReference>
<proteinExistence type="predicted"/>
<gene>
    <name evidence="1" type="ORF">KK137_02715</name>
</gene>
<evidence type="ECO:0000313" key="2">
    <source>
        <dbReference type="Proteomes" id="UP000811255"/>
    </source>
</evidence>
<name>A0ABS5W0H0_9SPHN</name>
<dbReference type="EMBL" id="JAHFVK010000001">
    <property type="protein sequence ID" value="MBT2133236.1"/>
    <property type="molecule type" value="Genomic_DNA"/>
</dbReference>
<sequence>MTVRADCCTSLRIARGVVPGRNVNGVYLYLEDVDGLAARLADWRPGGGPSHKTWGVHEESVPDPDGTLTLVRIGLPSEWVR</sequence>
<organism evidence="1 2">
    <name type="scientific">Croceibacterium selenioxidans</name>
    <dbReference type="NCBI Taxonomy" id="2838833"/>
    <lineage>
        <taxon>Bacteria</taxon>
        <taxon>Pseudomonadati</taxon>
        <taxon>Pseudomonadota</taxon>
        <taxon>Alphaproteobacteria</taxon>
        <taxon>Sphingomonadales</taxon>
        <taxon>Erythrobacteraceae</taxon>
        <taxon>Croceibacterium</taxon>
    </lineage>
</organism>
<accession>A0ABS5W0H0</accession>
<dbReference type="RefSeq" id="WP_214534505.1">
    <property type="nucleotide sequence ID" value="NZ_JAHFVK010000001.1"/>
</dbReference>
<evidence type="ECO:0008006" key="3">
    <source>
        <dbReference type="Google" id="ProtNLM"/>
    </source>
</evidence>
<keyword evidence="2" id="KW-1185">Reference proteome</keyword>
<protein>
    <recommendedName>
        <fullName evidence="3">VOC domain-containing protein</fullName>
    </recommendedName>
</protein>
<evidence type="ECO:0000313" key="1">
    <source>
        <dbReference type="EMBL" id="MBT2133236.1"/>
    </source>
</evidence>
<reference evidence="1 2" key="1">
    <citation type="submission" date="2021-05" db="EMBL/GenBank/DDBJ databases">
        <title>Croceibacterium sp. LX-88 genome sequence.</title>
        <authorList>
            <person name="Luo X."/>
        </authorList>
    </citation>
    <scope>NUCLEOTIDE SEQUENCE [LARGE SCALE GENOMIC DNA]</scope>
    <source>
        <strain evidence="1 2">LX-88</strain>
    </source>
</reference>
<comment type="caution">
    <text evidence="1">The sequence shown here is derived from an EMBL/GenBank/DDBJ whole genome shotgun (WGS) entry which is preliminary data.</text>
</comment>